<evidence type="ECO:0000313" key="1">
    <source>
        <dbReference type="Proteomes" id="UP000887565"/>
    </source>
</evidence>
<reference evidence="2" key="1">
    <citation type="submission" date="2022-11" db="UniProtKB">
        <authorList>
            <consortium name="WormBaseParasite"/>
        </authorList>
    </citation>
    <scope>IDENTIFICATION</scope>
</reference>
<evidence type="ECO:0000313" key="2">
    <source>
        <dbReference type="WBParaSite" id="nRc.2.0.1.t35860-RA"/>
    </source>
</evidence>
<dbReference type="Proteomes" id="UP000887565">
    <property type="component" value="Unplaced"/>
</dbReference>
<protein>
    <submittedName>
        <fullName evidence="2">Uncharacterized protein</fullName>
    </submittedName>
</protein>
<sequence length="29" mass="3174">MLVQPGCFPYLANRIARNSRDIPSGKLGV</sequence>
<organism evidence="1 2">
    <name type="scientific">Romanomermis culicivorax</name>
    <name type="common">Nematode worm</name>
    <dbReference type="NCBI Taxonomy" id="13658"/>
    <lineage>
        <taxon>Eukaryota</taxon>
        <taxon>Metazoa</taxon>
        <taxon>Ecdysozoa</taxon>
        <taxon>Nematoda</taxon>
        <taxon>Enoplea</taxon>
        <taxon>Dorylaimia</taxon>
        <taxon>Mermithida</taxon>
        <taxon>Mermithoidea</taxon>
        <taxon>Mermithidae</taxon>
        <taxon>Romanomermis</taxon>
    </lineage>
</organism>
<dbReference type="WBParaSite" id="nRc.2.0.1.t35860-RA">
    <property type="protein sequence ID" value="nRc.2.0.1.t35860-RA"/>
    <property type="gene ID" value="nRc.2.0.1.g35860"/>
</dbReference>
<accession>A0A915KBW4</accession>
<keyword evidence="1" id="KW-1185">Reference proteome</keyword>
<dbReference type="AlphaFoldDB" id="A0A915KBW4"/>
<name>A0A915KBW4_ROMCU</name>
<proteinExistence type="predicted"/>